<reference evidence="5" key="1">
    <citation type="journal article" date="2020" name="Stud. Mycol.">
        <title>101 Dothideomycetes genomes: a test case for predicting lifestyles and emergence of pathogens.</title>
        <authorList>
            <person name="Haridas S."/>
            <person name="Albert R."/>
            <person name="Binder M."/>
            <person name="Bloem J."/>
            <person name="Labutti K."/>
            <person name="Salamov A."/>
            <person name="Andreopoulos B."/>
            <person name="Baker S."/>
            <person name="Barry K."/>
            <person name="Bills G."/>
            <person name="Bluhm B."/>
            <person name="Cannon C."/>
            <person name="Castanera R."/>
            <person name="Culley D."/>
            <person name="Daum C."/>
            <person name="Ezra D."/>
            <person name="Gonzalez J."/>
            <person name="Henrissat B."/>
            <person name="Kuo A."/>
            <person name="Liang C."/>
            <person name="Lipzen A."/>
            <person name="Lutzoni F."/>
            <person name="Magnuson J."/>
            <person name="Mondo S."/>
            <person name="Nolan M."/>
            <person name="Ohm R."/>
            <person name="Pangilinan J."/>
            <person name="Park H.-J."/>
            <person name="Ramirez L."/>
            <person name="Alfaro M."/>
            <person name="Sun H."/>
            <person name="Tritt A."/>
            <person name="Yoshinaga Y."/>
            <person name="Zwiers L.-H."/>
            <person name="Turgeon B."/>
            <person name="Goodwin S."/>
            <person name="Spatafora J."/>
            <person name="Crous P."/>
            <person name="Grigoriev I."/>
        </authorList>
    </citation>
    <scope>NUCLEOTIDE SEQUENCE</scope>
    <source>
        <strain evidence="5">CBS 121167</strain>
    </source>
</reference>
<evidence type="ECO:0000313" key="5">
    <source>
        <dbReference type="EMBL" id="KAF2144808.1"/>
    </source>
</evidence>
<evidence type="ECO:0000256" key="2">
    <source>
        <dbReference type="ARBA" id="ARBA00022576"/>
    </source>
</evidence>
<dbReference type="PROSITE" id="PS00600">
    <property type="entry name" value="AA_TRANSFER_CLASS_3"/>
    <property type="match status" value="1"/>
</dbReference>
<name>A0A6A6BMA9_9PEZI</name>
<dbReference type="SUPFAM" id="SSF53383">
    <property type="entry name" value="PLP-dependent transferases"/>
    <property type="match status" value="2"/>
</dbReference>
<comment type="subcellular location">
    <subcellularLocation>
        <location evidence="1">Mitochondrion</location>
    </subcellularLocation>
</comment>
<keyword evidence="6" id="KW-1185">Reference proteome</keyword>
<dbReference type="GO" id="GO:0004141">
    <property type="term" value="F:dethiobiotin synthase activity"/>
    <property type="evidence" value="ECO:0007669"/>
    <property type="project" value="TreeGrafter"/>
</dbReference>
<dbReference type="GO" id="GO:0009102">
    <property type="term" value="P:biotin biosynthetic process"/>
    <property type="evidence" value="ECO:0007669"/>
    <property type="project" value="TreeGrafter"/>
</dbReference>
<evidence type="ECO:0000256" key="3">
    <source>
        <dbReference type="ARBA" id="ARBA00022679"/>
    </source>
</evidence>
<dbReference type="InterPro" id="IPR049704">
    <property type="entry name" value="Aminotrans_3_PPA_site"/>
</dbReference>
<dbReference type="Pfam" id="PF00202">
    <property type="entry name" value="Aminotran_3"/>
    <property type="match status" value="2"/>
</dbReference>
<dbReference type="GO" id="GO:0004015">
    <property type="term" value="F:adenosylmethionine-8-amino-7-oxononanoate transaminase activity"/>
    <property type="evidence" value="ECO:0007669"/>
    <property type="project" value="TreeGrafter"/>
</dbReference>
<dbReference type="InterPro" id="IPR015424">
    <property type="entry name" value="PyrdxlP-dep_Trfase"/>
</dbReference>
<dbReference type="GO" id="GO:0005739">
    <property type="term" value="C:mitochondrion"/>
    <property type="evidence" value="ECO:0007669"/>
    <property type="project" value="UniProtKB-SubCell"/>
</dbReference>
<evidence type="ECO:0000256" key="1">
    <source>
        <dbReference type="ARBA" id="ARBA00004173"/>
    </source>
</evidence>
<dbReference type="Proteomes" id="UP000799438">
    <property type="component" value="Unassembled WGS sequence"/>
</dbReference>
<dbReference type="GeneID" id="54292995"/>
<dbReference type="InterPro" id="IPR015421">
    <property type="entry name" value="PyrdxlP-dep_Trfase_major"/>
</dbReference>
<dbReference type="OrthoDB" id="425114at2759"/>
<proteinExistence type="predicted"/>
<organism evidence="5 6">
    <name type="scientific">Aplosporella prunicola CBS 121167</name>
    <dbReference type="NCBI Taxonomy" id="1176127"/>
    <lineage>
        <taxon>Eukaryota</taxon>
        <taxon>Fungi</taxon>
        <taxon>Dikarya</taxon>
        <taxon>Ascomycota</taxon>
        <taxon>Pezizomycotina</taxon>
        <taxon>Dothideomycetes</taxon>
        <taxon>Dothideomycetes incertae sedis</taxon>
        <taxon>Botryosphaeriales</taxon>
        <taxon>Aplosporellaceae</taxon>
        <taxon>Aplosporella</taxon>
    </lineage>
</organism>
<evidence type="ECO:0000256" key="4">
    <source>
        <dbReference type="SAM" id="MobiDB-lite"/>
    </source>
</evidence>
<evidence type="ECO:0000313" key="6">
    <source>
        <dbReference type="Proteomes" id="UP000799438"/>
    </source>
</evidence>
<dbReference type="CDD" id="cd03109">
    <property type="entry name" value="DTBS"/>
    <property type="match status" value="1"/>
</dbReference>
<evidence type="ECO:0008006" key="7">
    <source>
        <dbReference type="Google" id="ProtNLM"/>
    </source>
</evidence>
<dbReference type="Pfam" id="PF13500">
    <property type="entry name" value="AAA_26"/>
    <property type="match status" value="1"/>
</dbReference>
<dbReference type="Gene3D" id="3.40.640.10">
    <property type="entry name" value="Type I PLP-dependent aspartate aminotransferase-like (Major domain)"/>
    <property type="match status" value="1"/>
</dbReference>
<dbReference type="InterPro" id="IPR005814">
    <property type="entry name" value="Aminotrans_3"/>
</dbReference>
<dbReference type="SUPFAM" id="SSF52540">
    <property type="entry name" value="P-loop containing nucleoside triphosphate hydrolases"/>
    <property type="match status" value="1"/>
</dbReference>
<keyword evidence="2" id="KW-0032">Aminotransferase</keyword>
<dbReference type="EMBL" id="ML995479">
    <property type="protein sequence ID" value="KAF2144808.1"/>
    <property type="molecule type" value="Genomic_DNA"/>
</dbReference>
<dbReference type="PANTHER" id="PTHR42684">
    <property type="entry name" value="ADENOSYLMETHIONINE-8-AMINO-7-OXONONANOATE AMINOTRANSFERASE"/>
    <property type="match status" value="1"/>
</dbReference>
<gene>
    <name evidence="5" type="ORF">K452DRAFT_147692</name>
</gene>
<dbReference type="PANTHER" id="PTHR42684:SF3">
    <property type="entry name" value="ADENOSYLMETHIONINE-8-AMINO-7-OXONONANOATE AMINOTRANSFERASE"/>
    <property type="match status" value="1"/>
</dbReference>
<dbReference type="GO" id="GO:0030170">
    <property type="term" value="F:pyridoxal phosphate binding"/>
    <property type="evidence" value="ECO:0007669"/>
    <property type="project" value="InterPro"/>
</dbReference>
<sequence length="817" mass="88345">MCALGLIDGRAGAYGSADFLFHLTRFFRHISWFAPGVVTKCLYQFEKPVSPHIAAALSKKDTPSDDILRSKLYDYVSECARAGPGWAFLETAGGVHSPGPSGTSQLDLYRALRAPVVLVADSRLGGISSTISAYESLKIRGYDVEAVMLFKDSEYQNHGYLKSYFDDFHTPSLAIPAPPSKSPNPSTDEDNMTDYYRGVSESEDVHDVLAHLARRHERRIKRLETMSSRAYDQIWWPFTQQKLLSPSTITSIDSANDDFFQTFQQQSAGQSEDLPAASPVKPLIKPSFDGSASWWTQGLGHANPKLTLAAAYAAGRYGHVMFAEAVHEPALGLAELLLNEMQNPRLQRVFFSDNGSTGTEVAVKMALRAARTRYGWDASEDLGILGLKGSYHGDTIGAMDCAEPCTYNEKIEWYSGKGFWFDFPTVKMVDGKWIVEVPETLQEALGPSQSFNSLDEIFDLETRVKGLACKQYEQFITATLEKLAAQGRKFGALMLEPVVLGAGGMLFADPLFQRALVSVVRRSAHIFAPSHSAPAPTGESNSSADPSKSFREISSEDQAVVKQMMAEDGIESIEEYTKVQRAPLASSKSATTWTGLPVVFDEVFTGLYRLGRFSSASFLGVHPDVSVHAKLLTGGLLPLCTTLASESVYDAFLSDDKTDALLHGHSYTAHAVGCTVATESVRTMRAMEREGAWDAFREEWAGACAGANATPAKDPAAVWSVWSAAFLAALSRSPRVDAAWALGSVLAITVRDEAGAGGYTSTAAKGVQAALADGAAGCSVHSRILGNVLYLMAGQKTSVETVKEVEGCVGAALGVRV</sequence>
<dbReference type="AlphaFoldDB" id="A0A6A6BMA9"/>
<dbReference type="RefSeq" id="XP_033400520.1">
    <property type="nucleotide sequence ID" value="XM_033535501.1"/>
</dbReference>
<dbReference type="Gene3D" id="3.40.50.300">
    <property type="entry name" value="P-loop containing nucleotide triphosphate hydrolases"/>
    <property type="match status" value="1"/>
</dbReference>
<accession>A0A6A6BMA9</accession>
<dbReference type="FunFam" id="3.90.1150.10:FF:000080">
    <property type="entry name" value="Bifunctional dethiobiotin synthetase/adenosylmethionine-8-amino-7-oxononanoate aminotransferase"/>
    <property type="match status" value="1"/>
</dbReference>
<feature type="region of interest" description="Disordered" evidence="4">
    <location>
        <begin position="530"/>
        <end position="549"/>
    </location>
</feature>
<protein>
    <recommendedName>
        <fullName evidence="7">Dethiobiotin synthase</fullName>
    </recommendedName>
</protein>
<keyword evidence="3" id="KW-0808">Transferase</keyword>
<dbReference type="InterPro" id="IPR027417">
    <property type="entry name" value="P-loop_NTPase"/>
</dbReference>